<reference evidence="3 4" key="1">
    <citation type="submission" date="2016-11" db="EMBL/GenBank/DDBJ databases">
        <title>Comparative genomics of Acidibacillus ferroxidans species.</title>
        <authorList>
            <person name="Oliveira G."/>
            <person name="Nunes G."/>
            <person name="Oliveira R."/>
            <person name="Araujo F."/>
            <person name="Salim A."/>
            <person name="Scholte L."/>
            <person name="Morais D."/>
            <person name="Nancucheo I."/>
            <person name="Johnson D.B."/>
            <person name="Grail B."/>
            <person name="Bittencourt J."/>
            <person name="Valadares R."/>
        </authorList>
    </citation>
    <scope>NUCLEOTIDE SEQUENCE [LARGE SCALE GENOMIC DNA]</scope>
    <source>
        <strain evidence="3 4">Y002</strain>
    </source>
</reference>
<protein>
    <submittedName>
        <fullName evidence="3">Two-component system response regulator</fullName>
    </submittedName>
</protein>
<name>A0A2U3D870_SULT2</name>
<evidence type="ECO:0000256" key="1">
    <source>
        <dbReference type="PROSITE-ProRule" id="PRU00169"/>
    </source>
</evidence>
<gene>
    <name evidence="3" type="ORF">BM613_08370</name>
</gene>
<dbReference type="InterPro" id="IPR011006">
    <property type="entry name" value="CheY-like_superfamily"/>
</dbReference>
<evidence type="ECO:0000313" key="4">
    <source>
        <dbReference type="Proteomes" id="UP000245380"/>
    </source>
</evidence>
<dbReference type="Pfam" id="PF00072">
    <property type="entry name" value="Response_reg"/>
    <property type="match status" value="1"/>
</dbReference>
<sequence>MGGWPLRIMIVDDSLFMRGVIRQVVTSCGWEVVGEASDGTQVLQLYETCGPDLVTMDITMPKQDGVSALKELKTQHQEALVVMISAIGQKDLVMEAIQAGAAGFVTKPFQAYELCQEIKSIMRYWR</sequence>
<dbReference type="PANTHER" id="PTHR43228:SF1">
    <property type="entry name" value="TWO-COMPONENT RESPONSE REGULATOR ARR22"/>
    <property type="match status" value="1"/>
</dbReference>
<dbReference type="InterPro" id="IPR001789">
    <property type="entry name" value="Sig_transdc_resp-reg_receiver"/>
</dbReference>
<feature type="domain" description="Response regulatory" evidence="2">
    <location>
        <begin position="7"/>
        <end position="122"/>
    </location>
</feature>
<dbReference type="AlphaFoldDB" id="A0A2U3D870"/>
<dbReference type="Proteomes" id="UP000245380">
    <property type="component" value="Unassembled WGS sequence"/>
</dbReference>
<dbReference type="Gene3D" id="3.40.50.2300">
    <property type="match status" value="1"/>
</dbReference>
<dbReference type="SUPFAM" id="SSF52172">
    <property type="entry name" value="CheY-like"/>
    <property type="match status" value="1"/>
</dbReference>
<organism evidence="3 4">
    <name type="scientific">Sulfoacidibacillus thermotolerans</name>
    <name type="common">Acidibacillus sulfuroxidans</name>
    <dbReference type="NCBI Taxonomy" id="1765684"/>
    <lineage>
        <taxon>Bacteria</taxon>
        <taxon>Bacillati</taxon>
        <taxon>Bacillota</taxon>
        <taxon>Bacilli</taxon>
        <taxon>Bacillales</taxon>
        <taxon>Alicyclobacillaceae</taxon>
        <taxon>Sulfoacidibacillus</taxon>
    </lineage>
</organism>
<keyword evidence="4" id="KW-1185">Reference proteome</keyword>
<comment type="caution">
    <text evidence="3">The sequence shown here is derived from an EMBL/GenBank/DDBJ whole genome shotgun (WGS) entry which is preliminary data.</text>
</comment>
<evidence type="ECO:0000313" key="3">
    <source>
        <dbReference type="EMBL" id="PWI57478.1"/>
    </source>
</evidence>
<dbReference type="GO" id="GO:0000160">
    <property type="term" value="P:phosphorelay signal transduction system"/>
    <property type="evidence" value="ECO:0007669"/>
    <property type="project" value="InterPro"/>
</dbReference>
<dbReference type="InterPro" id="IPR052048">
    <property type="entry name" value="ST_Response_Regulator"/>
</dbReference>
<dbReference type="SMART" id="SM00448">
    <property type="entry name" value="REC"/>
    <property type="match status" value="1"/>
</dbReference>
<dbReference type="PROSITE" id="PS50110">
    <property type="entry name" value="RESPONSE_REGULATORY"/>
    <property type="match status" value="1"/>
</dbReference>
<dbReference type="RefSeq" id="WP_109430738.1">
    <property type="nucleotide sequence ID" value="NZ_MPDK01000012.1"/>
</dbReference>
<feature type="modified residue" description="4-aspartylphosphate" evidence="1">
    <location>
        <position position="57"/>
    </location>
</feature>
<proteinExistence type="predicted"/>
<dbReference type="OrthoDB" id="9790669at2"/>
<keyword evidence="1" id="KW-0597">Phosphoprotein</keyword>
<evidence type="ECO:0000259" key="2">
    <source>
        <dbReference type="PROSITE" id="PS50110"/>
    </source>
</evidence>
<dbReference type="EMBL" id="MPDK01000012">
    <property type="protein sequence ID" value="PWI57478.1"/>
    <property type="molecule type" value="Genomic_DNA"/>
</dbReference>
<accession>A0A2U3D870</accession>
<dbReference type="PANTHER" id="PTHR43228">
    <property type="entry name" value="TWO-COMPONENT RESPONSE REGULATOR"/>
    <property type="match status" value="1"/>
</dbReference>